<dbReference type="NCBIfam" id="TIGR04042">
    <property type="entry name" value="MSMEG_0570_fam"/>
    <property type="match status" value="1"/>
</dbReference>
<dbReference type="RefSeq" id="WP_327099155.1">
    <property type="nucleotide sequence ID" value="NZ_CP109149.1"/>
</dbReference>
<proteinExistence type="predicted"/>
<evidence type="ECO:0000313" key="1">
    <source>
        <dbReference type="EMBL" id="WUV45894.1"/>
    </source>
</evidence>
<organism evidence="1 2">
    <name type="scientific">Nocardia vinacea</name>
    <dbReference type="NCBI Taxonomy" id="96468"/>
    <lineage>
        <taxon>Bacteria</taxon>
        <taxon>Bacillati</taxon>
        <taxon>Actinomycetota</taxon>
        <taxon>Actinomycetes</taxon>
        <taxon>Mycobacteriales</taxon>
        <taxon>Nocardiaceae</taxon>
        <taxon>Nocardia</taxon>
    </lineage>
</organism>
<keyword evidence="2" id="KW-1185">Reference proteome</keyword>
<dbReference type="InterPro" id="IPR023846">
    <property type="entry name" value="CHP04042_MSMEG0570"/>
</dbReference>
<dbReference type="EMBL" id="CP109441">
    <property type="protein sequence ID" value="WUV45894.1"/>
    <property type="molecule type" value="Genomic_DNA"/>
</dbReference>
<reference evidence="1" key="1">
    <citation type="submission" date="2022-10" db="EMBL/GenBank/DDBJ databases">
        <title>The complete genomes of actinobacterial strains from the NBC collection.</title>
        <authorList>
            <person name="Joergensen T.S."/>
            <person name="Alvarez Arevalo M."/>
            <person name="Sterndorff E.B."/>
            <person name="Faurdal D."/>
            <person name="Vuksanovic O."/>
            <person name="Mourched A.-S."/>
            <person name="Charusanti P."/>
            <person name="Shaw S."/>
            <person name="Blin K."/>
            <person name="Weber T."/>
        </authorList>
    </citation>
    <scope>NUCLEOTIDE SEQUENCE</scope>
    <source>
        <strain evidence="1">NBC_01482</strain>
    </source>
</reference>
<name>A0ABZ1YRJ8_9NOCA</name>
<dbReference type="Proteomes" id="UP001432062">
    <property type="component" value="Chromosome"/>
</dbReference>
<accession>A0ABZ1YRJ8</accession>
<sequence length="105" mass="11498">MPEMTFVIEWPNGTSQSCYSPSLVMHDHLEAGKSYPVAEFVARTRAALNEAGERVRAKFGYYCTSAADQLATIERTAAQFQPSEVARVISMTPPLVDSNTVGGQR</sequence>
<protein>
    <submittedName>
        <fullName evidence="1">MSMEG_0570 family nitrogen starvation response protein</fullName>
    </submittedName>
</protein>
<evidence type="ECO:0000313" key="2">
    <source>
        <dbReference type="Proteomes" id="UP001432062"/>
    </source>
</evidence>
<gene>
    <name evidence="1" type="ORF">OG563_43605</name>
</gene>